<sequence>MNQSTADHGENRGNTTQSKSVKPKRRKRLREIGGKLTGIQPGTIRTRRQLLDGGMTRLELERALVNGTIARVERGRYRFEVSGLRTRMGLVLAAAPDAVFSHRVAAHLHGLRKREPDYMDVVVPPSRRDVAGCLTRRRESVQVNTIDGVPVTSLAETLVDLLELWGPEAVADALDRKLPTVASRSSLLHDLEELPAHQRNRLRPLVEWAPERRRSLKEGRLARALNLRGYEIELNQWIGPYEWDLVHVAARLVIEFDSKKFHMDEDVFREDRARQNNVVRRGFAILRYTDDDLWLRFDEVITEISRTIDQLLGGPRVEGEWDVRRCRDLYFERWDRMEHWERDREWAGA</sequence>
<dbReference type="RefSeq" id="WP_155868737.1">
    <property type="nucleotide sequence ID" value="NZ_CP046322.1"/>
</dbReference>
<protein>
    <submittedName>
        <fullName evidence="4">DUF559 domain-containing protein</fullName>
    </submittedName>
</protein>
<organism evidence="4 5">
    <name type="scientific">Corynebacterium xerosis</name>
    <dbReference type="NCBI Taxonomy" id="1725"/>
    <lineage>
        <taxon>Bacteria</taxon>
        <taxon>Bacillati</taxon>
        <taxon>Actinomycetota</taxon>
        <taxon>Actinomycetes</taxon>
        <taxon>Mycobacteriales</taxon>
        <taxon>Corynebacteriaceae</taxon>
        <taxon>Corynebacterium</taxon>
    </lineage>
</organism>
<reference evidence="4 5" key="1">
    <citation type="submission" date="2019-11" db="EMBL/GenBank/DDBJ databases">
        <title>FDA dAtabase for Regulatory Grade micrObial Sequences (FDA-ARGOS): Supporting development and validation of Infectious Disease Dx tests.</title>
        <authorList>
            <person name="Kerrigan L."/>
            <person name="Long C."/>
            <person name="Tallon L."/>
            <person name="Sadzewicz L."/>
            <person name="Vavikolanu K."/>
            <person name="Mehta A."/>
            <person name="Aluvathingal J."/>
            <person name="Nadendla S."/>
            <person name="Yan Y."/>
            <person name="Sichtig H."/>
        </authorList>
    </citation>
    <scope>NUCLEOTIDE SEQUENCE [LARGE SCALE GENOMIC DNA]</scope>
    <source>
        <strain evidence="4 5">FDAARGOS_674</strain>
    </source>
</reference>
<evidence type="ECO:0000259" key="3">
    <source>
        <dbReference type="Pfam" id="PF09407"/>
    </source>
</evidence>
<dbReference type="KEGG" id="cxe:FOB82_06015"/>
<feature type="domain" description="DUF559" evidence="2">
    <location>
        <begin position="222"/>
        <end position="308"/>
    </location>
</feature>
<evidence type="ECO:0000256" key="1">
    <source>
        <dbReference type="SAM" id="MobiDB-lite"/>
    </source>
</evidence>
<proteinExistence type="predicted"/>
<dbReference type="InterPro" id="IPR018547">
    <property type="entry name" value="AbiEi_C"/>
</dbReference>
<accession>A0A6B8TZ59</accession>
<dbReference type="Gene3D" id="3.40.960.10">
    <property type="entry name" value="VSR Endonuclease"/>
    <property type="match status" value="1"/>
</dbReference>
<name>A0A6B8TZ59_9CORY</name>
<evidence type="ECO:0000259" key="2">
    <source>
        <dbReference type="Pfam" id="PF04480"/>
    </source>
</evidence>
<dbReference type="Pfam" id="PF09407">
    <property type="entry name" value="AbiEi_1"/>
    <property type="match status" value="1"/>
</dbReference>
<feature type="compositionally biased region" description="Polar residues" evidence="1">
    <location>
        <begin position="1"/>
        <end position="20"/>
    </location>
</feature>
<feature type="region of interest" description="Disordered" evidence="1">
    <location>
        <begin position="1"/>
        <end position="30"/>
    </location>
</feature>
<dbReference type="Pfam" id="PF04480">
    <property type="entry name" value="DUF559"/>
    <property type="match status" value="1"/>
</dbReference>
<evidence type="ECO:0000313" key="5">
    <source>
        <dbReference type="Proteomes" id="UP000426857"/>
    </source>
</evidence>
<dbReference type="EMBL" id="CP046322">
    <property type="protein sequence ID" value="QGS34575.1"/>
    <property type="molecule type" value="Genomic_DNA"/>
</dbReference>
<gene>
    <name evidence="4" type="ORF">FOB82_06015</name>
</gene>
<dbReference type="AlphaFoldDB" id="A0A6B8TZ59"/>
<evidence type="ECO:0000313" key="4">
    <source>
        <dbReference type="EMBL" id="QGS34575.1"/>
    </source>
</evidence>
<dbReference type="InterPro" id="IPR011335">
    <property type="entry name" value="Restrct_endonuc-II-like"/>
</dbReference>
<dbReference type="Proteomes" id="UP000426857">
    <property type="component" value="Chromosome"/>
</dbReference>
<dbReference type="InterPro" id="IPR007569">
    <property type="entry name" value="DUF559"/>
</dbReference>
<dbReference type="SUPFAM" id="SSF52980">
    <property type="entry name" value="Restriction endonuclease-like"/>
    <property type="match status" value="1"/>
</dbReference>
<feature type="domain" description="AbiEi antitoxin C-terminal" evidence="3">
    <location>
        <begin position="103"/>
        <end position="207"/>
    </location>
</feature>